<keyword evidence="15" id="KW-1015">Disulfide bond</keyword>
<evidence type="ECO:0000256" key="6">
    <source>
        <dbReference type="ARBA" id="ARBA00014817"/>
    </source>
</evidence>
<evidence type="ECO:0000256" key="3">
    <source>
        <dbReference type="ARBA" id="ARBA00004922"/>
    </source>
</evidence>
<evidence type="ECO:0000256" key="12">
    <source>
        <dbReference type="ARBA" id="ARBA00022989"/>
    </source>
</evidence>
<accession>A0ABN8MMN9</accession>
<evidence type="ECO:0000256" key="5">
    <source>
        <dbReference type="ARBA" id="ARBA00012613"/>
    </source>
</evidence>
<evidence type="ECO:0000256" key="1">
    <source>
        <dbReference type="ARBA" id="ARBA00001936"/>
    </source>
</evidence>
<dbReference type="PANTHER" id="PTHR12871:SF0">
    <property type="entry name" value="ALPHA-1,6-MANNOSYL-GLYCOPROTEIN 2-BETA-N-ACETYLGLUCOSAMINYLTRANSFERASE"/>
    <property type="match status" value="1"/>
</dbReference>
<dbReference type="Pfam" id="PF05060">
    <property type="entry name" value="MGAT2"/>
    <property type="match status" value="1"/>
</dbReference>
<evidence type="ECO:0000256" key="16">
    <source>
        <dbReference type="ARBA" id="ARBA00023180"/>
    </source>
</evidence>
<dbReference type="Gene3D" id="3.90.550.10">
    <property type="entry name" value="Spore Coat Polysaccharide Biosynthesis Protein SpsA, Chain A"/>
    <property type="match status" value="1"/>
</dbReference>
<evidence type="ECO:0000256" key="13">
    <source>
        <dbReference type="ARBA" id="ARBA00023034"/>
    </source>
</evidence>
<evidence type="ECO:0000256" key="7">
    <source>
        <dbReference type="ARBA" id="ARBA00022676"/>
    </source>
</evidence>
<organism evidence="24 25">
    <name type="scientific">Porites evermanni</name>
    <dbReference type="NCBI Taxonomy" id="104178"/>
    <lineage>
        <taxon>Eukaryota</taxon>
        <taxon>Metazoa</taxon>
        <taxon>Cnidaria</taxon>
        <taxon>Anthozoa</taxon>
        <taxon>Hexacorallia</taxon>
        <taxon>Scleractinia</taxon>
        <taxon>Fungiina</taxon>
        <taxon>Poritidae</taxon>
        <taxon>Porites</taxon>
    </lineage>
</organism>
<proteinExistence type="inferred from homology"/>
<keyword evidence="14 23" id="KW-0472">Membrane</keyword>
<evidence type="ECO:0000256" key="22">
    <source>
        <dbReference type="ARBA" id="ARBA00093257"/>
    </source>
</evidence>
<keyword evidence="17" id="KW-0464">Manganese</keyword>
<evidence type="ECO:0000256" key="21">
    <source>
        <dbReference type="ARBA" id="ARBA00032915"/>
    </source>
</evidence>
<sequence length="485" mass="55897">MIFKYGGTTIRLFSTKLFILITLGVCAIFAVLALHEIITSNPLNNTPPNRDVGYNLHNLNILPTTLRHENTFKTSSIDGNIRNTAANENINKNLPQGRITEAVNFIRPTVTVENHIHVASPEIEKLRKMVKILNDKEYVRNTEKFGTDFSQSSIVIIVQVHDRVDYFSHLLKSLSRAKGIEHALLIISNDYYSEEINQKVESVDFCRVLQIFFPFSYQLYPKQFPGTDPNDCPRDITKDKAKEIGCNNAETPDMFGHYREAKYTMTKHHWWWKVNKVFDQLNVTKSYVGPVLFLEEDYYVSPDFYHMLRLLYDNKMNGCKDDCDFITLGTYKSVDNYAGAQNVALLSNWHSHEHNMGLAFDRTTWKKLKKCSEVFCKSYDEYNWDWSLMKISISCLPRPLKSLVLKGPRVFHLGECGLHHKKTDCNIEATVQKYQSIIDRNTENFYPSTVNVQPGNTGQSSKFGPNGGWGDTRDHALCFQLMQNR</sequence>
<dbReference type="PANTHER" id="PTHR12871">
    <property type="entry name" value="BETA-1,2-N-ACETYLGLUCOSAMINYLTRANSFERASE II"/>
    <property type="match status" value="1"/>
</dbReference>
<dbReference type="InterPro" id="IPR029044">
    <property type="entry name" value="Nucleotide-diphossugar_trans"/>
</dbReference>
<comment type="pathway">
    <text evidence="3">Protein modification; protein glycosylation.</text>
</comment>
<keyword evidence="7" id="KW-0328">Glycosyltransferase</keyword>
<keyword evidence="25" id="KW-1185">Reference proteome</keyword>
<evidence type="ECO:0000256" key="23">
    <source>
        <dbReference type="SAM" id="Phobius"/>
    </source>
</evidence>
<evidence type="ECO:0000256" key="8">
    <source>
        <dbReference type="ARBA" id="ARBA00022679"/>
    </source>
</evidence>
<name>A0ABN8MMN9_9CNID</name>
<evidence type="ECO:0000256" key="15">
    <source>
        <dbReference type="ARBA" id="ARBA00023157"/>
    </source>
</evidence>
<comment type="cofactor">
    <cofactor evidence="1">
        <name>Mn(2+)</name>
        <dbReference type="ChEBI" id="CHEBI:29035"/>
    </cofactor>
</comment>
<keyword evidence="16" id="KW-0325">Glycoprotein</keyword>
<gene>
    <name evidence="24" type="ORF">PEVE_00038939</name>
</gene>
<evidence type="ECO:0000256" key="20">
    <source>
        <dbReference type="ARBA" id="ARBA00032552"/>
    </source>
</evidence>
<dbReference type="Proteomes" id="UP001159427">
    <property type="component" value="Unassembled WGS sequence"/>
</dbReference>
<evidence type="ECO:0000256" key="18">
    <source>
        <dbReference type="ARBA" id="ARBA00029663"/>
    </source>
</evidence>
<keyword evidence="10" id="KW-0479">Metal-binding</keyword>
<evidence type="ECO:0000256" key="2">
    <source>
        <dbReference type="ARBA" id="ARBA00004323"/>
    </source>
</evidence>
<keyword evidence="13" id="KW-0333">Golgi apparatus</keyword>
<dbReference type="SUPFAM" id="SSF53448">
    <property type="entry name" value="Nucleotide-diphospho-sugar transferases"/>
    <property type="match status" value="1"/>
</dbReference>
<comment type="catalytic activity">
    <reaction evidence="22">
        <text>an N(4)-{beta-D-GlcNAc-(1-&gt;2)-alpha-D-Man-(1-&gt;3)-[alpha-D-Man-(1-&gt;6)]-beta-D-Man-(1-&gt;4)-beta-D-GlcNAc-(1-&gt;4)-beta-D-GlcNAc}-L-asparaginyl-[protein] + UDP-N-acetyl-alpha-D-glucosamine = N(4)-{beta-D-GlcNAc-(1-&gt;2)-alpha-D-Man-(1-&gt;3)-[beta-D-GlcNAc-(1-&gt;2)-alpha-D-Man-(1-&gt;6)]-beta-D-Man-(1-&gt;4)-beta-D-GlcNAc-(1-&gt;4)-beta-D-GlcNAc}-L-asparaginyl-[protein] + UDP + H(+)</text>
        <dbReference type="Rhea" id="RHEA:12941"/>
        <dbReference type="Rhea" id="RHEA-COMP:13526"/>
        <dbReference type="Rhea" id="RHEA-COMP:14369"/>
        <dbReference type="ChEBI" id="CHEBI:15378"/>
        <dbReference type="ChEBI" id="CHEBI:57705"/>
        <dbReference type="ChEBI" id="CHEBI:58223"/>
        <dbReference type="ChEBI" id="CHEBI:60615"/>
        <dbReference type="ChEBI" id="CHEBI:60651"/>
        <dbReference type="EC" id="2.4.1.143"/>
    </reaction>
</comment>
<evidence type="ECO:0000256" key="10">
    <source>
        <dbReference type="ARBA" id="ARBA00022723"/>
    </source>
</evidence>
<feature type="transmembrane region" description="Helical" evidence="23">
    <location>
        <begin position="12"/>
        <end position="34"/>
    </location>
</feature>
<dbReference type="EMBL" id="CALNXI010000675">
    <property type="protein sequence ID" value="CAH3032041.1"/>
    <property type="molecule type" value="Genomic_DNA"/>
</dbReference>
<evidence type="ECO:0000256" key="17">
    <source>
        <dbReference type="ARBA" id="ARBA00023211"/>
    </source>
</evidence>
<evidence type="ECO:0000313" key="24">
    <source>
        <dbReference type="EMBL" id="CAH3032041.1"/>
    </source>
</evidence>
<evidence type="ECO:0000256" key="11">
    <source>
        <dbReference type="ARBA" id="ARBA00022968"/>
    </source>
</evidence>
<evidence type="ECO:0000256" key="4">
    <source>
        <dbReference type="ARBA" id="ARBA00011011"/>
    </source>
</evidence>
<dbReference type="EC" id="2.4.1.143" evidence="5"/>
<evidence type="ECO:0000313" key="25">
    <source>
        <dbReference type="Proteomes" id="UP001159427"/>
    </source>
</evidence>
<evidence type="ECO:0000256" key="19">
    <source>
        <dbReference type="ARBA" id="ARBA00031203"/>
    </source>
</evidence>
<comment type="caution">
    <text evidence="24">The sequence shown here is derived from an EMBL/GenBank/DDBJ whole genome shotgun (WGS) entry which is preliminary data.</text>
</comment>
<comment type="subcellular location">
    <subcellularLocation>
        <location evidence="2">Golgi apparatus membrane</location>
        <topology evidence="2">Single-pass type II membrane protein</topology>
    </subcellularLocation>
</comment>
<keyword evidence="11" id="KW-0735">Signal-anchor</keyword>
<keyword evidence="8" id="KW-0808">Transferase</keyword>
<evidence type="ECO:0000256" key="14">
    <source>
        <dbReference type="ARBA" id="ARBA00023136"/>
    </source>
</evidence>
<comment type="similarity">
    <text evidence="4">Belongs to the glycosyltransferase 16 (GT16) protein family.</text>
</comment>
<dbReference type="InterPro" id="IPR007754">
    <property type="entry name" value="GlcNAc_II"/>
</dbReference>
<keyword evidence="9 23" id="KW-0812">Transmembrane</keyword>
<evidence type="ECO:0000256" key="9">
    <source>
        <dbReference type="ARBA" id="ARBA00022692"/>
    </source>
</evidence>
<keyword evidence="12 23" id="KW-1133">Transmembrane helix</keyword>
<reference evidence="24 25" key="1">
    <citation type="submission" date="2022-05" db="EMBL/GenBank/DDBJ databases">
        <authorList>
            <consortium name="Genoscope - CEA"/>
            <person name="William W."/>
        </authorList>
    </citation>
    <scope>NUCLEOTIDE SEQUENCE [LARGE SCALE GENOMIC DNA]</scope>
</reference>
<protein>
    <recommendedName>
        <fullName evidence="6">Alpha-1,6-mannosyl-glycoprotein 2-beta-N-acetylglucosaminyltransferase</fullName>
        <ecNumber evidence="5">2.4.1.143</ecNumber>
    </recommendedName>
    <alternativeName>
        <fullName evidence="21">Beta-1,2-N-acetylglucosaminyltransferase II</fullName>
    </alternativeName>
    <alternativeName>
        <fullName evidence="20">GlcNAc-T II</fullName>
    </alternativeName>
    <alternativeName>
        <fullName evidence="19">Mannoside acetylglucosaminyltransferase 2</fullName>
    </alternativeName>
    <alternativeName>
        <fullName evidence="18">N-glycosyl-oligosaccharide-glycoprotein N-acetylglucosaminyltransferase II</fullName>
    </alternativeName>
</protein>